<dbReference type="GO" id="GO:0006357">
    <property type="term" value="P:regulation of transcription by RNA polymerase II"/>
    <property type="evidence" value="ECO:0007669"/>
    <property type="project" value="TreeGrafter"/>
</dbReference>
<evidence type="ECO:0000256" key="5">
    <source>
        <dbReference type="ARBA" id="ARBA00023016"/>
    </source>
</evidence>
<proteinExistence type="inferred from homology"/>
<evidence type="ECO:0000313" key="13">
    <source>
        <dbReference type="EMBL" id="GAA0162896.1"/>
    </source>
</evidence>
<dbReference type="PANTHER" id="PTHR10015">
    <property type="entry name" value="HEAT SHOCK TRANSCRIPTION FACTOR"/>
    <property type="match status" value="1"/>
</dbReference>
<comment type="subunit">
    <text evidence="2">Homotrimer.</text>
</comment>
<dbReference type="PRINTS" id="PR00056">
    <property type="entry name" value="HSFDOMAIN"/>
</dbReference>
<gene>
    <name evidence="12" type="ORF">LIER_15891</name>
    <name evidence="13" type="ORF">LIER_18891</name>
</gene>
<keyword evidence="5" id="KW-0346">Stress response</keyword>
<evidence type="ECO:0000256" key="3">
    <source>
        <dbReference type="ARBA" id="ARBA00022553"/>
    </source>
</evidence>
<dbReference type="Pfam" id="PF00447">
    <property type="entry name" value="HSF_DNA-bind"/>
    <property type="match status" value="1"/>
</dbReference>
<dbReference type="PANTHER" id="PTHR10015:SF332">
    <property type="entry name" value="HEAT STRESS TRANSCRIPTION FACTOR C-1"/>
    <property type="match status" value="1"/>
</dbReference>
<dbReference type="Proteomes" id="UP001454036">
    <property type="component" value="Unassembled WGS sequence"/>
</dbReference>
<dbReference type="AlphaFoldDB" id="A0AAV3QIC9"/>
<evidence type="ECO:0000256" key="6">
    <source>
        <dbReference type="ARBA" id="ARBA00023125"/>
    </source>
</evidence>
<dbReference type="GO" id="GO:0005634">
    <property type="term" value="C:nucleus"/>
    <property type="evidence" value="ECO:0007669"/>
    <property type="project" value="UniProtKB-SubCell"/>
</dbReference>
<dbReference type="GO" id="GO:0003700">
    <property type="term" value="F:DNA-binding transcription factor activity"/>
    <property type="evidence" value="ECO:0007669"/>
    <property type="project" value="InterPro"/>
</dbReference>
<dbReference type="FunFam" id="1.10.10.10:FF:000037">
    <property type="entry name" value="Heat stress transcription factor B-4"/>
    <property type="match status" value="1"/>
</dbReference>
<protein>
    <submittedName>
        <fullName evidence="13">Winged helix/forkhead transcription factor</fullName>
    </submittedName>
</protein>
<dbReference type="GO" id="GO:0000978">
    <property type="term" value="F:RNA polymerase II cis-regulatory region sequence-specific DNA binding"/>
    <property type="evidence" value="ECO:0007669"/>
    <property type="project" value="TreeGrafter"/>
</dbReference>
<evidence type="ECO:0000256" key="1">
    <source>
        <dbReference type="ARBA" id="ARBA00004123"/>
    </source>
</evidence>
<organism evidence="13 14">
    <name type="scientific">Lithospermum erythrorhizon</name>
    <name type="common">Purple gromwell</name>
    <name type="synonym">Lithospermum officinale var. erythrorhizon</name>
    <dbReference type="NCBI Taxonomy" id="34254"/>
    <lineage>
        <taxon>Eukaryota</taxon>
        <taxon>Viridiplantae</taxon>
        <taxon>Streptophyta</taxon>
        <taxon>Embryophyta</taxon>
        <taxon>Tracheophyta</taxon>
        <taxon>Spermatophyta</taxon>
        <taxon>Magnoliopsida</taxon>
        <taxon>eudicotyledons</taxon>
        <taxon>Gunneridae</taxon>
        <taxon>Pentapetalae</taxon>
        <taxon>asterids</taxon>
        <taxon>lamiids</taxon>
        <taxon>Boraginales</taxon>
        <taxon>Boraginaceae</taxon>
        <taxon>Boraginoideae</taxon>
        <taxon>Lithospermeae</taxon>
        <taxon>Lithospermum</taxon>
    </lineage>
</organism>
<dbReference type="EMBL" id="BAABME010003494">
    <property type="protein sequence ID" value="GAA0159005.1"/>
    <property type="molecule type" value="Genomic_DNA"/>
</dbReference>
<evidence type="ECO:0000256" key="8">
    <source>
        <dbReference type="ARBA" id="ARBA00023242"/>
    </source>
</evidence>
<feature type="coiled-coil region" evidence="10">
    <location>
        <begin position="122"/>
        <end position="163"/>
    </location>
</feature>
<feature type="domain" description="HSF-type DNA-binding" evidence="11">
    <location>
        <begin position="58"/>
        <end position="82"/>
    </location>
</feature>
<keyword evidence="3" id="KW-0597">Phosphoprotein</keyword>
<keyword evidence="6" id="KW-0238">DNA-binding</keyword>
<dbReference type="GO" id="GO:0034605">
    <property type="term" value="P:cellular response to heat"/>
    <property type="evidence" value="ECO:0007669"/>
    <property type="project" value="TreeGrafter"/>
</dbReference>
<evidence type="ECO:0000259" key="11">
    <source>
        <dbReference type="PROSITE" id="PS00434"/>
    </source>
</evidence>
<evidence type="ECO:0000256" key="7">
    <source>
        <dbReference type="ARBA" id="ARBA00023163"/>
    </source>
</evidence>
<accession>A0AAV3QIC9</accession>
<dbReference type="InterPro" id="IPR036388">
    <property type="entry name" value="WH-like_DNA-bd_sf"/>
</dbReference>
<keyword evidence="14" id="KW-1185">Reference proteome</keyword>
<dbReference type="InterPro" id="IPR000232">
    <property type="entry name" value="HSF_DNA-bd"/>
</dbReference>
<name>A0AAV3QIC9_LITER</name>
<keyword evidence="4" id="KW-0805">Transcription regulation</keyword>
<dbReference type="EMBL" id="BAABME010004587">
    <property type="protein sequence ID" value="GAA0162896.1"/>
    <property type="molecule type" value="Genomic_DNA"/>
</dbReference>
<comment type="caution">
    <text evidence="13">The sequence shown here is derived from an EMBL/GenBank/DDBJ whole genome shotgun (WGS) entry which is preliminary data.</text>
</comment>
<evidence type="ECO:0000256" key="9">
    <source>
        <dbReference type="RuleBase" id="RU004020"/>
    </source>
</evidence>
<evidence type="ECO:0000256" key="10">
    <source>
        <dbReference type="SAM" id="Coils"/>
    </source>
</evidence>
<evidence type="ECO:0000256" key="4">
    <source>
        <dbReference type="ARBA" id="ARBA00023015"/>
    </source>
</evidence>
<dbReference type="SUPFAM" id="SSF46785">
    <property type="entry name" value="Winged helix' DNA-binding domain"/>
    <property type="match status" value="1"/>
</dbReference>
<keyword evidence="10" id="KW-0175">Coiled coil</keyword>
<dbReference type="PROSITE" id="PS00434">
    <property type="entry name" value="HSF_DOMAIN"/>
    <property type="match status" value="1"/>
</dbReference>
<evidence type="ECO:0000256" key="2">
    <source>
        <dbReference type="ARBA" id="ARBA00011233"/>
    </source>
</evidence>
<dbReference type="SMART" id="SM00415">
    <property type="entry name" value="HSF"/>
    <property type="match status" value="1"/>
</dbReference>
<sequence>MEPFNNNNFDDNNTSIAPFVIKTYQMVNDSSTNGIISWGRANNSFIILEPLDFSKLILPSYFKHNNFSSFVRQLNTYGFRKVDPDKWEFANEWFLRGQIQLLRNIVRKKNYGKSIFHVKNELVCEEDEENELKMEIARLQKEQKVMDEELASMNKRIEATERRPEQMMSFLSKVVKDPQILPRMMLETKRRNKQIIEMNPADIRMSRMIREKKRRISISDPSSYNEENEMKLMKAMPISRSTDWLSQNQDDQNCFGLVNNGGSSAGGSCFAWPLVDGGYRHDDNMGSGLLNYHGGVVVEEDTNLTPYPFSLFECGGFY</sequence>
<comment type="subcellular location">
    <subcellularLocation>
        <location evidence="1">Nucleus</location>
    </subcellularLocation>
</comment>
<reference evidence="13 14" key="1">
    <citation type="submission" date="2024-01" db="EMBL/GenBank/DDBJ databases">
        <title>The complete chloroplast genome sequence of Lithospermum erythrorhizon: insights into the phylogenetic relationship among Boraginaceae species and the maternal lineages of purple gromwells.</title>
        <authorList>
            <person name="Okada T."/>
            <person name="Watanabe K."/>
        </authorList>
    </citation>
    <scope>NUCLEOTIDE SEQUENCE [LARGE SCALE GENOMIC DNA]</scope>
</reference>
<evidence type="ECO:0000313" key="14">
    <source>
        <dbReference type="Proteomes" id="UP001454036"/>
    </source>
</evidence>
<comment type="similarity">
    <text evidence="9">Belongs to the HSF family.</text>
</comment>
<dbReference type="InterPro" id="IPR036390">
    <property type="entry name" value="WH_DNA-bd_sf"/>
</dbReference>
<keyword evidence="8" id="KW-0539">Nucleus</keyword>
<evidence type="ECO:0000313" key="12">
    <source>
        <dbReference type="EMBL" id="GAA0159005.1"/>
    </source>
</evidence>
<dbReference type="Gene3D" id="1.10.10.10">
    <property type="entry name" value="Winged helix-like DNA-binding domain superfamily/Winged helix DNA-binding domain"/>
    <property type="match status" value="1"/>
</dbReference>
<keyword evidence="7" id="KW-0804">Transcription</keyword>